<name>A0AAD7E0L7_9AGAR</name>
<feature type="signal peptide" evidence="1">
    <location>
        <begin position="1"/>
        <end position="17"/>
    </location>
</feature>
<evidence type="ECO:0000313" key="3">
    <source>
        <dbReference type="Proteomes" id="UP001219525"/>
    </source>
</evidence>
<accession>A0AAD7E0L7</accession>
<sequence>DRVTVAFFLVSVVHCFAQGITQSFLFSIDSQYAGLVTDIVHAAEIPLRNMTFLEGSSHRYTLRMCDNFPHGQSPYPCMVVFQSGVDDVHNSSGTAVLARLPPPFQLQS</sequence>
<evidence type="ECO:0000313" key="2">
    <source>
        <dbReference type="EMBL" id="KAJ7223026.1"/>
    </source>
</evidence>
<dbReference type="AlphaFoldDB" id="A0AAD7E0L7"/>
<feature type="chain" id="PRO_5041967668" evidence="1">
    <location>
        <begin position="18"/>
        <end position="108"/>
    </location>
</feature>
<organism evidence="2 3">
    <name type="scientific">Mycena pura</name>
    <dbReference type="NCBI Taxonomy" id="153505"/>
    <lineage>
        <taxon>Eukaryota</taxon>
        <taxon>Fungi</taxon>
        <taxon>Dikarya</taxon>
        <taxon>Basidiomycota</taxon>
        <taxon>Agaricomycotina</taxon>
        <taxon>Agaricomycetes</taxon>
        <taxon>Agaricomycetidae</taxon>
        <taxon>Agaricales</taxon>
        <taxon>Marasmiineae</taxon>
        <taxon>Mycenaceae</taxon>
        <taxon>Mycena</taxon>
    </lineage>
</organism>
<keyword evidence="1" id="KW-0732">Signal</keyword>
<protein>
    <submittedName>
        <fullName evidence="2">Uncharacterized protein</fullName>
    </submittedName>
</protein>
<feature type="non-terminal residue" evidence="2">
    <location>
        <position position="1"/>
    </location>
</feature>
<comment type="caution">
    <text evidence="2">The sequence shown here is derived from an EMBL/GenBank/DDBJ whole genome shotgun (WGS) entry which is preliminary data.</text>
</comment>
<reference evidence="2" key="1">
    <citation type="submission" date="2023-03" db="EMBL/GenBank/DDBJ databases">
        <title>Massive genome expansion in bonnet fungi (Mycena s.s.) driven by repeated elements and novel gene families across ecological guilds.</title>
        <authorList>
            <consortium name="Lawrence Berkeley National Laboratory"/>
            <person name="Harder C.B."/>
            <person name="Miyauchi S."/>
            <person name="Viragh M."/>
            <person name="Kuo A."/>
            <person name="Thoen E."/>
            <person name="Andreopoulos B."/>
            <person name="Lu D."/>
            <person name="Skrede I."/>
            <person name="Drula E."/>
            <person name="Henrissat B."/>
            <person name="Morin E."/>
            <person name="Kohler A."/>
            <person name="Barry K."/>
            <person name="LaButti K."/>
            <person name="Morin E."/>
            <person name="Salamov A."/>
            <person name="Lipzen A."/>
            <person name="Mereny Z."/>
            <person name="Hegedus B."/>
            <person name="Baldrian P."/>
            <person name="Stursova M."/>
            <person name="Weitz H."/>
            <person name="Taylor A."/>
            <person name="Grigoriev I.V."/>
            <person name="Nagy L.G."/>
            <person name="Martin F."/>
            <person name="Kauserud H."/>
        </authorList>
    </citation>
    <scope>NUCLEOTIDE SEQUENCE</scope>
    <source>
        <strain evidence="2">9144</strain>
    </source>
</reference>
<gene>
    <name evidence="2" type="ORF">GGX14DRAFT_352294</name>
</gene>
<proteinExistence type="predicted"/>
<evidence type="ECO:0000256" key="1">
    <source>
        <dbReference type="SAM" id="SignalP"/>
    </source>
</evidence>
<dbReference type="Proteomes" id="UP001219525">
    <property type="component" value="Unassembled WGS sequence"/>
</dbReference>
<keyword evidence="3" id="KW-1185">Reference proteome</keyword>
<dbReference type="EMBL" id="JARJCW010000006">
    <property type="protein sequence ID" value="KAJ7223026.1"/>
    <property type="molecule type" value="Genomic_DNA"/>
</dbReference>